<dbReference type="PANTHER" id="PTHR46401">
    <property type="entry name" value="GLYCOSYLTRANSFERASE WBBK-RELATED"/>
    <property type="match status" value="1"/>
</dbReference>
<dbReference type="RefSeq" id="WP_206592695.1">
    <property type="nucleotide sequence ID" value="NZ_JAFKCS010000002.1"/>
</dbReference>
<dbReference type="Proteomes" id="UP000663992">
    <property type="component" value="Unassembled WGS sequence"/>
</dbReference>
<dbReference type="Gene3D" id="3.40.50.2000">
    <property type="entry name" value="Glycogen Phosphorylase B"/>
    <property type="match status" value="1"/>
</dbReference>
<proteinExistence type="predicted"/>
<evidence type="ECO:0000259" key="1">
    <source>
        <dbReference type="Pfam" id="PF00534"/>
    </source>
</evidence>
<evidence type="ECO:0000313" key="3">
    <source>
        <dbReference type="Proteomes" id="UP000663992"/>
    </source>
</evidence>
<dbReference type="PANTHER" id="PTHR46401:SF8">
    <property type="entry name" value="BLL6006 PROTEIN"/>
    <property type="match status" value="1"/>
</dbReference>
<dbReference type="CDD" id="cd03809">
    <property type="entry name" value="GT4_MtfB-like"/>
    <property type="match status" value="1"/>
</dbReference>
<accession>A0ABS3CP46</accession>
<dbReference type="Pfam" id="PF00534">
    <property type="entry name" value="Glycos_transf_1"/>
    <property type="match status" value="1"/>
</dbReference>
<protein>
    <submittedName>
        <fullName evidence="2">Glycosyltransferase family 4 protein</fullName>
    </submittedName>
</protein>
<reference evidence="2 3" key="1">
    <citation type="submission" date="2021-03" db="EMBL/GenBank/DDBJ databases">
        <title>novel species isolated from a fishpond in China.</title>
        <authorList>
            <person name="Lu H."/>
            <person name="Cai Z."/>
        </authorList>
    </citation>
    <scope>NUCLEOTIDE SEQUENCE [LARGE SCALE GENOMIC DNA]</scope>
    <source>
        <strain evidence="2 3">Y57</strain>
    </source>
</reference>
<comment type="caution">
    <text evidence="2">The sequence shown here is derived from an EMBL/GenBank/DDBJ whole genome shotgun (WGS) entry which is preliminary data.</text>
</comment>
<feature type="domain" description="Glycosyl transferase family 1" evidence="1">
    <location>
        <begin position="188"/>
        <end position="348"/>
    </location>
</feature>
<dbReference type="InterPro" id="IPR001296">
    <property type="entry name" value="Glyco_trans_1"/>
</dbReference>
<dbReference type="SUPFAM" id="SSF53756">
    <property type="entry name" value="UDP-Glycosyltransferase/glycogen phosphorylase"/>
    <property type="match status" value="1"/>
</dbReference>
<sequence length="382" mass="44749">MIRVGIPVVIHDNAWMGGLNYFLSLLSVINEYNERELEVFVLTNRSDIFNNIYRKHIKIIQADFLLNRSERVRNLCRHFETDIRLAYYSKIYKLDVITHALPGKRFTANTLYWMPDFQHCHLPQLFSDIEIENRNKNIELVGNRCSNILLSSHAAESDFRKFYPHLGHVKSHVMNFTPNIEIESIKKHKNKPNNISENFYYVPNQFWVHKNHDVIIDALSLLPPEIKVYCTGNTSDIRNPEHFKNIERKIINSGLKDRFVVLGLVDRNEMISLLLNCLAVINPSYFEGWSSTVEEAKCLGKKLILSDIPVHREQAPIDALYFPAEDPISLANHLQNVWQNRDEEKQREKARYIESIKQYQLSREIFAKKYKSIVHAMLTAKN</sequence>
<keyword evidence="3" id="KW-1185">Reference proteome</keyword>
<evidence type="ECO:0000313" key="2">
    <source>
        <dbReference type="EMBL" id="MBN7818869.1"/>
    </source>
</evidence>
<name>A0ABS3CP46_9ALTE</name>
<dbReference type="EMBL" id="JAFKCS010000002">
    <property type="protein sequence ID" value="MBN7818869.1"/>
    <property type="molecule type" value="Genomic_DNA"/>
</dbReference>
<organism evidence="2 3">
    <name type="scientific">Bowmanella yangjiangensis</name>
    <dbReference type="NCBI Taxonomy" id="2811230"/>
    <lineage>
        <taxon>Bacteria</taxon>
        <taxon>Pseudomonadati</taxon>
        <taxon>Pseudomonadota</taxon>
        <taxon>Gammaproteobacteria</taxon>
        <taxon>Alteromonadales</taxon>
        <taxon>Alteromonadaceae</taxon>
        <taxon>Bowmanella</taxon>
    </lineage>
</organism>
<gene>
    <name evidence="2" type="ORF">J0A65_03280</name>
</gene>